<dbReference type="Pfam" id="PF12296">
    <property type="entry name" value="HsbA"/>
    <property type="match status" value="1"/>
</dbReference>
<evidence type="ECO:0000256" key="8">
    <source>
        <dbReference type="ARBA" id="ARBA00071527"/>
    </source>
</evidence>
<dbReference type="FunFam" id="1.20.1280.140:FF:000001">
    <property type="entry name" value="Cell wall serine-threonine-rich galactomannoprotein Mp1"/>
    <property type="match status" value="1"/>
</dbReference>
<feature type="chain" id="PRO_5016348941" description="Cell wall mannoprotein 1" evidence="9">
    <location>
        <begin position="20"/>
        <end position="179"/>
    </location>
</feature>
<dbReference type="Proteomes" id="UP000247810">
    <property type="component" value="Unassembled WGS sequence"/>
</dbReference>
<sequence>MRLTVASSVVFTLLTITTSHVIKRDVRTILSDFATLNTDLSGFSSAVYSYGGGLPAALEIQNQENAVERALDQTAMDTNTTAPFSVADSATVTEALTALEPVLRSSIAALVSKRQPFMSAGVGPAIQNNLRSLKSKTDGLSVALQGKAAGTDKETIRQGTGDVDDAFDSAIDAYDSPAR</sequence>
<evidence type="ECO:0000256" key="7">
    <source>
        <dbReference type="ARBA" id="ARBA00060953"/>
    </source>
</evidence>
<dbReference type="OrthoDB" id="3485059at2759"/>
<dbReference type="AlphaFoldDB" id="A0A319DJ23"/>
<comment type="similarity">
    <text evidence="7">Belongs to the cell wall mannoprotein 1 family.</text>
</comment>
<keyword evidence="2" id="KW-0134">Cell wall</keyword>
<dbReference type="GO" id="GO:0005576">
    <property type="term" value="C:extracellular region"/>
    <property type="evidence" value="ECO:0007669"/>
    <property type="project" value="TreeGrafter"/>
</dbReference>
<dbReference type="VEuPathDB" id="FungiDB:BO71DRAFT_319638"/>
<reference evidence="10 11" key="1">
    <citation type="submission" date="2018-02" db="EMBL/GenBank/DDBJ databases">
        <title>The genomes of Aspergillus section Nigri reveals drivers in fungal speciation.</title>
        <authorList>
            <consortium name="DOE Joint Genome Institute"/>
            <person name="Vesth T.C."/>
            <person name="Nybo J."/>
            <person name="Theobald S."/>
            <person name="Brandl J."/>
            <person name="Frisvad J.C."/>
            <person name="Nielsen K.F."/>
            <person name="Lyhne E.K."/>
            <person name="Kogle M.E."/>
            <person name="Kuo A."/>
            <person name="Riley R."/>
            <person name="Clum A."/>
            <person name="Nolan M."/>
            <person name="Lipzen A."/>
            <person name="Salamov A."/>
            <person name="Henrissat B."/>
            <person name="Wiebenga A."/>
            <person name="De vries R.P."/>
            <person name="Grigoriev I.V."/>
            <person name="Mortensen U.H."/>
            <person name="Andersen M.R."/>
            <person name="Baker S.E."/>
        </authorList>
    </citation>
    <scope>NUCLEOTIDE SEQUENCE [LARGE SCALE GENOMIC DNA]</scope>
    <source>
        <strain evidence="10 11">CBS 707.79</strain>
    </source>
</reference>
<evidence type="ECO:0000313" key="10">
    <source>
        <dbReference type="EMBL" id="PYH96914.1"/>
    </source>
</evidence>
<name>A0A319DJ23_9EURO</name>
<evidence type="ECO:0000256" key="9">
    <source>
        <dbReference type="SAM" id="SignalP"/>
    </source>
</evidence>
<keyword evidence="3" id="KW-0964">Secreted</keyword>
<evidence type="ECO:0000256" key="4">
    <source>
        <dbReference type="ARBA" id="ARBA00022729"/>
    </source>
</evidence>
<dbReference type="GO" id="GO:0009277">
    <property type="term" value="C:fungal-type cell wall"/>
    <property type="evidence" value="ECO:0007669"/>
    <property type="project" value="UniProtKB-ARBA"/>
</dbReference>
<comment type="function">
    <text evidence="6">Constitutive protein of the cell wall. Antigen target of host humoral immune response.</text>
</comment>
<keyword evidence="11" id="KW-1185">Reference proteome</keyword>
<keyword evidence="5" id="KW-0446">Lipid-binding</keyword>
<evidence type="ECO:0000256" key="5">
    <source>
        <dbReference type="ARBA" id="ARBA00023121"/>
    </source>
</evidence>
<dbReference type="InterPro" id="IPR021054">
    <property type="entry name" value="Cell_wall_mannoprotein_1"/>
</dbReference>
<feature type="signal peptide" evidence="9">
    <location>
        <begin position="1"/>
        <end position="19"/>
    </location>
</feature>
<evidence type="ECO:0000256" key="1">
    <source>
        <dbReference type="ARBA" id="ARBA00004191"/>
    </source>
</evidence>
<evidence type="ECO:0000256" key="3">
    <source>
        <dbReference type="ARBA" id="ARBA00022525"/>
    </source>
</evidence>
<accession>A0A319DJ23</accession>
<dbReference type="Gene3D" id="1.20.1280.140">
    <property type="match status" value="1"/>
</dbReference>
<proteinExistence type="inferred from homology"/>
<evidence type="ECO:0000313" key="11">
    <source>
        <dbReference type="Proteomes" id="UP000247810"/>
    </source>
</evidence>
<evidence type="ECO:0000256" key="6">
    <source>
        <dbReference type="ARBA" id="ARBA00056563"/>
    </source>
</evidence>
<organism evidence="10 11">
    <name type="scientific">Aspergillus ellipticus CBS 707.79</name>
    <dbReference type="NCBI Taxonomy" id="1448320"/>
    <lineage>
        <taxon>Eukaryota</taxon>
        <taxon>Fungi</taxon>
        <taxon>Dikarya</taxon>
        <taxon>Ascomycota</taxon>
        <taxon>Pezizomycotina</taxon>
        <taxon>Eurotiomycetes</taxon>
        <taxon>Eurotiomycetidae</taxon>
        <taxon>Eurotiales</taxon>
        <taxon>Aspergillaceae</taxon>
        <taxon>Aspergillus</taxon>
        <taxon>Aspergillus subgen. Circumdati</taxon>
    </lineage>
</organism>
<comment type="subcellular location">
    <subcellularLocation>
        <location evidence="1">Secreted</location>
        <location evidence="1">Cell wall</location>
    </subcellularLocation>
</comment>
<dbReference type="PANTHER" id="PTHR38123">
    <property type="entry name" value="CELL WALL SERINE-THREONINE-RICH GALACTOMANNOPROTEIN MP1 (AFU_ORTHOLOGUE AFUA_4G03240)"/>
    <property type="match status" value="1"/>
</dbReference>
<dbReference type="GO" id="GO:0008289">
    <property type="term" value="F:lipid binding"/>
    <property type="evidence" value="ECO:0007669"/>
    <property type="project" value="UniProtKB-KW"/>
</dbReference>
<gene>
    <name evidence="10" type="ORF">BO71DRAFT_319638</name>
</gene>
<dbReference type="EMBL" id="KZ825831">
    <property type="protein sequence ID" value="PYH96914.1"/>
    <property type="molecule type" value="Genomic_DNA"/>
</dbReference>
<dbReference type="PANTHER" id="PTHR38123:SF1">
    <property type="entry name" value="HYDROPHOBIC SURFACE BINDING PROTEIN"/>
    <property type="match status" value="1"/>
</dbReference>
<protein>
    <recommendedName>
        <fullName evidence="8">Cell wall mannoprotein 1</fullName>
    </recommendedName>
</protein>
<evidence type="ECO:0000256" key="2">
    <source>
        <dbReference type="ARBA" id="ARBA00022512"/>
    </source>
</evidence>
<keyword evidence="4 9" id="KW-0732">Signal</keyword>